<dbReference type="EMBL" id="QROP01000092">
    <property type="protein sequence ID" value="RHL32563.1"/>
    <property type="molecule type" value="Genomic_DNA"/>
</dbReference>
<feature type="coiled-coil region" evidence="1">
    <location>
        <begin position="168"/>
        <end position="222"/>
    </location>
</feature>
<accession>A0AA92WL41</accession>
<gene>
    <name evidence="3" type="ORF">DW026_15095</name>
</gene>
<dbReference type="Pfam" id="PF05598">
    <property type="entry name" value="DUF772"/>
    <property type="match status" value="1"/>
</dbReference>
<feature type="domain" description="Transposase InsH N-terminal" evidence="2">
    <location>
        <begin position="28"/>
        <end position="121"/>
    </location>
</feature>
<name>A0AA92WL41_9BACT</name>
<sequence>MYLCSKNKKDMAYKKGQDRRQRVLFPDCIDEYVEADAPVRLFDAFVDNLKMNELGFVRSTPAETGTPGYDPRDLLKLYIYGYFYQVRSSRKLARECKCNVEVMWLLNKLTPDFRTISDFRKDNKKAITKVFKEFNKFCMGLKLFSKSYISIDGSKFKAVNAKDNNLTLSKLDDRIKRLDEHISIYMEELEAYDHEEGRRLSKDELQRKLDVCKERKERYEGYRDTLEKSGESQISLTDPDSRLMKANEGFCVGYNVQTAVDAESHMIAGFLVTNSPTDHGQLTSVASEVKADYGVDVLESTADKGYECPEDHADALANGIVPNVIQRDGSCTEQVLFDYNEATITDEQKSSTNPEDLKACLEAAVIPEAYKDFLTDAQIVEVKEYTSDVAESAVLKMTPEQMRAKALEGYFVRDAERNLVYCPQGEILRQKSIKRNGMIRYCNKLACKKCKCKCTIQKFKEADFNKDTLIKATEAKRKQLKEENKDKPKPPRMKIVKKVVRYVLHLDQNKMDNRKCLSEHPFGTMKRALGQYYFLLKGKLKVTAEMGLFCLSYNLRRAISLKGVPALIASLG</sequence>
<dbReference type="PANTHER" id="PTHR33408">
    <property type="entry name" value="TRANSPOSASE"/>
    <property type="match status" value="1"/>
</dbReference>
<protein>
    <submittedName>
        <fullName evidence="3">DDE transposase</fullName>
    </submittedName>
</protein>
<evidence type="ECO:0000313" key="3">
    <source>
        <dbReference type="EMBL" id="RHL32563.1"/>
    </source>
</evidence>
<evidence type="ECO:0000313" key="4">
    <source>
        <dbReference type="Proteomes" id="UP000283672"/>
    </source>
</evidence>
<evidence type="ECO:0000256" key="1">
    <source>
        <dbReference type="SAM" id="Coils"/>
    </source>
</evidence>
<reference evidence="3 4" key="1">
    <citation type="submission" date="2018-08" db="EMBL/GenBank/DDBJ databases">
        <title>A genome reference for cultivated species of the human gut microbiota.</title>
        <authorList>
            <person name="Zou Y."/>
            <person name="Xue W."/>
            <person name="Luo G."/>
        </authorList>
    </citation>
    <scope>NUCLEOTIDE SEQUENCE [LARGE SCALE GENOMIC DNA]</scope>
    <source>
        <strain evidence="3 4">AF38-11</strain>
    </source>
</reference>
<evidence type="ECO:0000259" key="2">
    <source>
        <dbReference type="Pfam" id="PF05598"/>
    </source>
</evidence>
<proteinExistence type="predicted"/>
<dbReference type="InterPro" id="IPR008490">
    <property type="entry name" value="Transposase_InsH_N"/>
</dbReference>
<organism evidence="3 4">
    <name type="scientific">Segatella copri</name>
    <dbReference type="NCBI Taxonomy" id="165179"/>
    <lineage>
        <taxon>Bacteria</taxon>
        <taxon>Pseudomonadati</taxon>
        <taxon>Bacteroidota</taxon>
        <taxon>Bacteroidia</taxon>
        <taxon>Bacteroidales</taxon>
        <taxon>Prevotellaceae</taxon>
        <taxon>Segatella</taxon>
    </lineage>
</organism>
<comment type="caution">
    <text evidence="3">The sequence shown here is derived from an EMBL/GenBank/DDBJ whole genome shotgun (WGS) entry which is preliminary data.</text>
</comment>
<keyword evidence="1" id="KW-0175">Coiled coil</keyword>
<dbReference type="PANTHER" id="PTHR33408:SF2">
    <property type="entry name" value="TRANSPOSASE DDE DOMAIN-CONTAINING PROTEIN"/>
    <property type="match status" value="1"/>
</dbReference>
<dbReference type="AlphaFoldDB" id="A0AA92WL41"/>
<dbReference type="Proteomes" id="UP000283672">
    <property type="component" value="Unassembled WGS sequence"/>
</dbReference>